<dbReference type="AlphaFoldDB" id="A0A837RAY3"/>
<evidence type="ECO:0000256" key="4">
    <source>
        <dbReference type="ARBA" id="ARBA00022777"/>
    </source>
</evidence>
<dbReference type="GO" id="GO:0005524">
    <property type="term" value="F:ATP binding"/>
    <property type="evidence" value="ECO:0007669"/>
    <property type="project" value="UniProtKB-KW"/>
</dbReference>
<dbReference type="Proteomes" id="UP000051020">
    <property type="component" value="Unassembled WGS sequence"/>
</dbReference>
<evidence type="ECO:0000256" key="3">
    <source>
        <dbReference type="ARBA" id="ARBA00022741"/>
    </source>
</evidence>
<dbReference type="CDD" id="cd07769">
    <property type="entry name" value="ASKHA_NBD_FGGY_GK"/>
    <property type="match status" value="1"/>
</dbReference>
<dbReference type="GO" id="GO:0005829">
    <property type="term" value="C:cytosol"/>
    <property type="evidence" value="ECO:0007669"/>
    <property type="project" value="TreeGrafter"/>
</dbReference>
<protein>
    <submittedName>
        <fullName evidence="8">Glycerol kinase 1</fullName>
    </submittedName>
</protein>
<dbReference type="PANTHER" id="PTHR10196">
    <property type="entry name" value="SUGAR KINASE"/>
    <property type="match status" value="1"/>
</dbReference>
<dbReference type="Gene3D" id="3.30.420.40">
    <property type="match status" value="2"/>
</dbReference>
<evidence type="ECO:0000256" key="1">
    <source>
        <dbReference type="ARBA" id="ARBA00009156"/>
    </source>
</evidence>
<dbReference type="InterPro" id="IPR018485">
    <property type="entry name" value="FGGY_C"/>
</dbReference>
<dbReference type="GO" id="GO:0019563">
    <property type="term" value="P:glycerol catabolic process"/>
    <property type="evidence" value="ECO:0007669"/>
    <property type="project" value="TreeGrafter"/>
</dbReference>
<dbReference type="InterPro" id="IPR018484">
    <property type="entry name" value="FGGY_N"/>
</dbReference>
<comment type="caution">
    <text evidence="8">The sequence shown here is derived from an EMBL/GenBank/DDBJ whole genome shotgun (WGS) entry which is preliminary data.</text>
</comment>
<comment type="similarity">
    <text evidence="1">Belongs to the FGGY kinase family.</text>
</comment>
<keyword evidence="5" id="KW-0067">ATP-binding</keyword>
<reference evidence="8 9" key="1">
    <citation type="journal article" date="2015" name="Genome Announc.">
        <title>Expanding the biotechnology potential of lactobacilli through comparative genomics of 213 strains and associated genera.</title>
        <authorList>
            <person name="Sun Z."/>
            <person name="Harris H.M."/>
            <person name="McCann A."/>
            <person name="Guo C."/>
            <person name="Argimon S."/>
            <person name="Zhang W."/>
            <person name="Yang X."/>
            <person name="Jeffery I.B."/>
            <person name="Cooney J.C."/>
            <person name="Kagawa T.F."/>
            <person name="Liu W."/>
            <person name="Song Y."/>
            <person name="Salvetti E."/>
            <person name="Wrobel A."/>
            <person name="Rasinkangas P."/>
            <person name="Parkhill J."/>
            <person name="Rea M.C."/>
            <person name="O'Sullivan O."/>
            <person name="Ritari J."/>
            <person name="Douillard F.P."/>
            <person name="Paul Ross R."/>
            <person name="Yang R."/>
            <person name="Briner A.E."/>
            <person name="Felis G.E."/>
            <person name="de Vos W.M."/>
            <person name="Barrangou R."/>
            <person name="Klaenhammer T.R."/>
            <person name="Caufield P.W."/>
            <person name="Cui Y."/>
            <person name="Zhang H."/>
            <person name="O'Toole P.W."/>
        </authorList>
    </citation>
    <scope>NUCLEOTIDE SEQUENCE [LARGE SCALE GENOMIC DNA]</scope>
    <source>
        <strain evidence="8 9">DSM 20314</strain>
    </source>
</reference>
<dbReference type="PANTHER" id="PTHR10196:SF69">
    <property type="entry name" value="GLYCEROL KINASE"/>
    <property type="match status" value="1"/>
</dbReference>
<evidence type="ECO:0000256" key="5">
    <source>
        <dbReference type="ARBA" id="ARBA00022840"/>
    </source>
</evidence>
<dbReference type="Pfam" id="PF02782">
    <property type="entry name" value="FGGY_C"/>
    <property type="match status" value="1"/>
</dbReference>
<evidence type="ECO:0000313" key="8">
    <source>
        <dbReference type="EMBL" id="KRK24092.1"/>
    </source>
</evidence>
<evidence type="ECO:0000256" key="2">
    <source>
        <dbReference type="ARBA" id="ARBA00022679"/>
    </source>
</evidence>
<dbReference type="GeneID" id="49395027"/>
<sequence length="499" mass="54452">MSNYVIGIDQSTQGTKALLFDDLGNIVYKQSRSHAQLINKDGWVSHDLDEIYQNVILLMNDLVQHAGVPLQEIVGVGLSVQRETAAAWAKGTGKSLTKAIVWQDDRAVDIVEQLQRAGLAEAVKAKTGLTLSPYFTAAKLSWMLSNVPAVKSAAQQHNLCMGTMDSWLLYRLTHGKQFKTEPSNASRTQLLDIHSVQWDQQLCDAFGVPIDALASIEQSNALFGETDFDGIFPKPLPIHCMLGDSQAALYGQGCESVGDVKATIGTGSSVMMNIGDQPVQSNDVVTSIGWKINGRMTYVAEGNINYAGAVIRWLVHDLKLIDSANQAESLARQAVPEDQTCLVPAFSGLGAPYWDSRAKATLTGMTRTTGRPEVVRAALNSIAFQINDILTAIDEKLGIKTQILKVDGGVTANGYLMQFQSDMSDVIVDVPDIEELSAFGVAYCAGRALTVYGNLKLNTVLRYHEYHRSMDSTRRQAILTQWRQAIAQVCQVQNVEATV</sequence>
<gene>
    <name evidence="8" type="ORF">FD24_GL000454</name>
</gene>
<dbReference type="NCBIfam" id="NF000756">
    <property type="entry name" value="PRK00047.1"/>
    <property type="match status" value="1"/>
</dbReference>
<dbReference type="InterPro" id="IPR043129">
    <property type="entry name" value="ATPase_NBD"/>
</dbReference>
<keyword evidence="2" id="KW-0808">Transferase</keyword>
<proteinExistence type="inferred from homology"/>
<organism evidence="8 9">
    <name type="scientific">Lactiplantibacillus pentosus DSM 20314</name>
    <dbReference type="NCBI Taxonomy" id="1423791"/>
    <lineage>
        <taxon>Bacteria</taxon>
        <taxon>Bacillati</taxon>
        <taxon>Bacillota</taxon>
        <taxon>Bacilli</taxon>
        <taxon>Lactobacillales</taxon>
        <taxon>Lactobacillaceae</taxon>
        <taxon>Lactiplantibacillus</taxon>
    </lineage>
</organism>
<evidence type="ECO:0000313" key="9">
    <source>
        <dbReference type="Proteomes" id="UP000051020"/>
    </source>
</evidence>
<dbReference type="SUPFAM" id="SSF53067">
    <property type="entry name" value="Actin-like ATPase domain"/>
    <property type="match status" value="2"/>
</dbReference>
<keyword evidence="4 8" id="KW-0418">Kinase</keyword>
<dbReference type="Pfam" id="PF00370">
    <property type="entry name" value="FGGY_N"/>
    <property type="match status" value="1"/>
</dbReference>
<feature type="domain" description="Carbohydrate kinase FGGY N-terminal" evidence="6">
    <location>
        <begin position="4"/>
        <end position="251"/>
    </location>
</feature>
<dbReference type="GO" id="GO:0004370">
    <property type="term" value="F:glycerol kinase activity"/>
    <property type="evidence" value="ECO:0007669"/>
    <property type="project" value="TreeGrafter"/>
</dbReference>
<dbReference type="RefSeq" id="WP_050340178.1">
    <property type="nucleotide sequence ID" value="NZ_AZCU01000011.1"/>
</dbReference>
<dbReference type="EMBL" id="AZCU01000011">
    <property type="protein sequence ID" value="KRK24092.1"/>
    <property type="molecule type" value="Genomic_DNA"/>
</dbReference>
<dbReference type="PIRSF" id="PIRSF000538">
    <property type="entry name" value="GlpK"/>
    <property type="match status" value="1"/>
</dbReference>
<keyword evidence="3" id="KW-0547">Nucleotide-binding</keyword>
<feature type="domain" description="Carbohydrate kinase FGGY C-terminal" evidence="7">
    <location>
        <begin position="261"/>
        <end position="448"/>
    </location>
</feature>
<evidence type="ECO:0000259" key="6">
    <source>
        <dbReference type="Pfam" id="PF00370"/>
    </source>
</evidence>
<dbReference type="InterPro" id="IPR000577">
    <property type="entry name" value="Carb_kinase_FGGY"/>
</dbReference>
<name>A0A837RAY3_LACPE</name>
<evidence type="ECO:0000259" key="7">
    <source>
        <dbReference type="Pfam" id="PF02782"/>
    </source>
</evidence>
<accession>A0A837RAY3</accession>